<evidence type="ECO:0000256" key="8">
    <source>
        <dbReference type="ARBA" id="ARBA00023157"/>
    </source>
</evidence>
<dbReference type="OMA" id="NISMQAR"/>
<dbReference type="PANTHER" id="PTHR11610:SF111">
    <property type="entry name" value="PHOSPHOLIPASE A1 MEMBER A"/>
    <property type="match status" value="1"/>
</dbReference>
<accession>A0A4W4H270</accession>
<keyword evidence="7" id="KW-0443">Lipid metabolism</keyword>
<keyword evidence="5" id="KW-0378">Hydrolase</keyword>
<organism evidence="16 17">
    <name type="scientific">Electrophorus electricus</name>
    <name type="common">Electric eel</name>
    <name type="synonym">Gymnotus electricus</name>
    <dbReference type="NCBI Taxonomy" id="8005"/>
    <lineage>
        <taxon>Eukaryota</taxon>
        <taxon>Metazoa</taxon>
        <taxon>Chordata</taxon>
        <taxon>Craniata</taxon>
        <taxon>Vertebrata</taxon>
        <taxon>Euteleostomi</taxon>
        <taxon>Actinopterygii</taxon>
        <taxon>Neopterygii</taxon>
        <taxon>Teleostei</taxon>
        <taxon>Ostariophysi</taxon>
        <taxon>Gymnotiformes</taxon>
        <taxon>Gymnotoidei</taxon>
        <taxon>Gymnotidae</taxon>
        <taxon>Electrophorus</taxon>
    </lineage>
</organism>
<feature type="domain" description="Lipase" evidence="15">
    <location>
        <begin position="145"/>
        <end position="288"/>
    </location>
</feature>
<protein>
    <recommendedName>
        <fullName evidence="10">Phospholipase A1 member A</fullName>
    </recommendedName>
</protein>
<evidence type="ECO:0000256" key="10">
    <source>
        <dbReference type="ARBA" id="ARBA00040696"/>
    </source>
</evidence>
<dbReference type="AlphaFoldDB" id="A0A4W4H270"/>
<keyword evidence="17" id="KW-1185">Reference proteome</keyword>
<sequence length="337" mass="37871">NPLTFLINRKYLYPVHFLTKSFHSSGDGGKCSEFLRLHPSSPAVQLLWFARESPCGLPFSLPPGLPQHVWDPERPTVVIAPGRRATTGPPRWVRTMAHELWAVGQENVLAVDWLVPADMELTEAAKQIGKKLAQAIQQLLVRDNMLNGTISRITGTDIYQASILLCLFSGANSSVHLDYTDAQYVDVIHTNFNPIEPMPALGFSRPLGHVDFYTGSGSRLPGCPKGLFKREQYLLCSHQRAWKIYISSIQRPCHHLAFPCQSLEHFQRAHCTLCRWPGLSTCPEMGERPPSECSQTHTRSSHSFTHSCYTYSTVTVMHALMLPSLQFSFCPSLPFRI</sequence>
<keyword evidence="4" id="KW-0732">Signal</keyword>
<evidence type="ECO:0000313" key="16">
    <source>
        <dbReference type="Ensembl" id="ENSEEEP00000042485.2"/>
    </source>
</evidence>
<dbReference type="GeneTree" id="ENSGT00940000165538"/>
<evidence type="ECO:0000256" key="9">
    <source>
        <dbReference type="ARBA" id="ARBA00023180"/>
    </source>
</evidence>
<evidence type="ECO:0000256" key="13">
    <source>
        <dbReference type="ARBA" id="ARBA00048700"/>
    </source>
</evidence>
<evidence type="ECO:0000256" key="6">
    <source>
        <dbReference type="ARBA" id="ARBA00022963"/>
    </source>
</evidence>
<dbReference type="SUPFAM" id="SSF53474">
    <property type="entry name" value="alpha/beta-Hydrolases"/>
    <property type="match status" value="1"/>
</dbReference>
<evidence type="ECO:0000256" key="7">
    <source>
        <dbReference type="ARBA" id="ARBA00023098"/>
    </source>
</evidence>
<reference evidence="17" key="1">
    <citation type="journal article" date="2014" name="Science">
        <title>Nonhuman genetics. Genomic basis for the convergent evolution of electric organs.</title>
        <authorList>
            <person name="Gallant J.R."/>
            <person name="Traeger L.L."/>
            <person name="Volkening J.D."/>
            <person name="Moffett H."/>
            <person name="Chen P.H."/>
            <person name="Novina C.D."/>
            <person name="Phillips G.N.Jr."/>
            <person name="Anand R."/>
            <person name="Wells G.B."/>
            <person name="Pinch M."/>
            <person name="Guth R."/>
            <person name="Unguez G.A."/>
            <person name="Albert J.S."/>
            <person name="Zakon H.H."/>
            <person name="Samanta M.P."/>
            <person name="Sussman M.R."/>
        </authorList>
    </citation>
    <scope>NUCLEOTIDE SEQUENCE [LARGE SCALE GENOMIC DNA]</scope>
</reference>
<dbReference type="GO" id="GO:0016042">
    <property type="term" value="P:lipid catabolic process"/>
    <property type="evidence" value="ECO:0007669"/>
    <property type="project" value="UniProtKB-KW"/>
</dbReference>
<dbReference type="Pfam" id="PF00151">
    <property type="entry name" value="Lipase"/>
    <property type="match status" value="1"/>
</dbReference>
<dbReference type="Gene3D" id="3.40.50.1820">
    <property type="entry name" value="alpha/beta hydrolase"/>
    <property type="match status" value="2"/>
</dbReference>
<dbReference type="PANTHER" id="PTHR11610">
    <property type="entry name" value="LIPASE"/>
    <property type="match status" value="1"/>
</dbReference>
<keyword evidence="9" id="KW-0325">Glycoprotein</keyword>
<dbReference type="Ensembl" id="ENSEEET00000042971.2">
    <property type="protein sequence ID" value="ENSEEEP00000042485.2"/>
    <property type="gene ID" value="ENSEEEG00000020059.2"/>
</dbReference>
<name>A0A4W4H270_ELEEL</name>
<evidence type="ECO:0000256" key="1">
    <source>
        <dbReference type="ARBA" id="ARBA00004613"/>
    </source>
</evidence>
<dbReference type="GO" id="GO:0005615">
    <property type="term" value="C:extracellular space"/>
    <property type="evidence" value="ECO:0007669"/>
    <property type="project" value="TreeGrafter"/>
</dbReference>
<reference evidence="16" key="5">
    <citation type="submission" date="2025-09" db="UniProtKB">
        <authorList>
            <consortium name="Ensembl"/>
        </authorList>
    </citation>
    <scope>IDENTIFICATION</scope>
</reference>
<evidence type="ECO:0000313" key="17">
    <source>
        <dbReference type="Proteomes" id="UP000314983"/>
    </source>
</evidence>
<comment type="similarity">
    <text evidence="2 14">Belongs to the AB hydrolase superfamily. Lipase family.</text>
</comment>
<dbReference type="Proteomes" id="UP000314983">
    <property type="component" value="Chromosome 4"/>
</dbReference>
<keyword evidence="6" id="KW-0442">Lipid degradation</keyword>
<dbReference type="InterPro" id="IPR000734">
    <property type="entry name" value="TAG_lipase"/>
</dbReference>
<evidence type="ECO:0000256" key="3">
    <source>
        <dbReference type="ARBA" id="ARBA00022525"/>
    </source>
</evidence>
<evidence type="ECO:0000256" key="12">
    <source>
        <dbReference type="ARBA" id="ARBA00048646"/>
    </source>
</evidence>
<dbReference type="InterPro" id="IPR013818">
    <property type="entry name" value="Lipase"/>
</dbReference>
<reference evidence="16" key="3">
    <citation type="submission" date="2020-05" db="EMBL/GenBank/DDBJ databases">
        <title>Electrophorus electricus (electric eel) genome, fEleEle1, primary haplotype.</title>
        <authorList>
            <person name="Myers G."/>
            <person name="Meyer A."/>
            <person name="Fedrigo O."/>
            <person name="Formenti G."/>
            <person name="Rhie A."/>
            <person name="Tracey A."/>
            <person name="Sims Y."/>
            <person name="Jarvis E.D."/>
        </authorList>
    </citation>
    <scope>NUCLEOTIDE SEQUENCE [LARGE SCALE GENOMIC DNA]</scope>
</reference>
<evidence type="ECO:0000259" key="15">
    <source>
        <dbReference type="Pfam" id="PF00151"/>
    </source>
</evidence>
<evidence type="ECO:0000256" key="14">
    <source>
        <dbReference type="RuleBase" id="RU004262"/>
    </source>
</evidence>
<reference evidence="17" key="2">
    <citation type="journal article" date="2017" name="Sci. Adv.">
        <title>A tail of two voltages: Proteomic comparison of the three electric organs of the electric eel.</title>
        <authorList>
            <person name="Traeger L.L."/>
            <person name="Sabat G."/>
            <person name="Barrett-Wilt G.A."/>
            <person name="Wells G.B."/>
            <person name="Sussman M.R."/>
        </authorList>
    </citation>
    <scope>NUCLEOTIDE SEQUENCE [LARGE SCALE GENOMIC DNA]</scope>
</reference>
<comment type="catalytic activity">
    <reaction evidence="11">
        <text>1-(9Z-octadecenoyl)-sn-glycero-3-phospho-L-serine + H2O = sn-glycero-3-phospho-L-serine + (9Z)-octadecenoate + H(+)</text>
        <dbReference type="Rhea" id="RHEA:40499"/>
        <dbReference type="ChEBI" id="CHEBI:15377"/>
        <dbReference type="ChEBI" id="CHEBI:15378"/>
        <dbReference type="ChEBI" id="CHEBI:30823"/>
        <dbReference type="ChEBI" id="CHEBI:64765"/>
        <dbReference type="ChEBI" id="CHEBI:74617"/>
    </reaction>
    <physiologicalReaction direction="left-to-right" evidence="11">
        <dbReference type="Rhea" id="RHEA:40500"/>
    </physiologicalReaction>
</comment>
<comment type="catalytic activity">
    <reaction evidence="13">
        <text>1-hexadecanoyl-2-(5Z,8Z,11Z,14Z-eicosatetraenoyl)-sn-glycero-3-phospho-L-serine + H2O = 2-(5Z,8Z,11Z,14Z)-eicosatetraenoyl-sn-glycero-3-phospho-L-serine + hexadecanoate + H(+)</text>
        <dbReference type="Rhea" id="RHEA:41187"/>
        <dbReference type="ChEBI" id="CHEBI:7896"/>
        <dbReference type="ChEBI" id="CHEBI:15377"/>
        <dbReference type="ChEBI" id="CHEBI:15378"/>
        <dbReference type="ChEBI" id="CHEBI:75032"/>
        <dbReference type="ChEBI" id="CHEBI:77830"/>
    </reaction>
    <physiologicalReaction direction="left-to-right" evidence="13">
        <dbReference type="Rhea" id="RHEA:41188"/>
    </physiologicalReaction>
</comment>
<comment type="subcellular location">
    <subcellularLocation>
        <location evidence="1">Secreted</location>
    </subcellularLocation>
</comment>
<keyword evidence="8" id="KW-1015">Disulfide bond</keyword>
<evidence type="ECO:0000256" key="2">
    <source>
        <dbReference type="ARBA" id="ARBA00010701"/>
    </source>
</evidence>
<dbReference type="InterPro" id="IPR029058">
    <property type="entry name" value="AB_hydrolase_fold"/>
</dbReference>
<proteinExistence type="inferred from homology"/>
<dbReference type="GO" id="GO:0008970">
    <property type="term" value="F:phospholipase A1 activity"/>
    <property type="evidence" value="ECO:0007669"/>
    <property type="project" value="TreeGrafter"/>
</dbReference>
<reference evidence="16" key="4">
    <citation type="submission" date="2025-08" db="UniProtKB">
        <authorList>
            <consortium name="Ensembl"/>
        </authorList>
    </citation>
    <scope>IDENTIFICATION</scope>
</reference>
<evidence type="ECO:0000256" key="5">
    <source>
        <dbReference type="ARBA" id="ARBA00022801"/>
    </source>
</evidence>
<comment type="catalytic activity">
    <reaction evidence="12">
        <text>1,2-di-(9Z)-octadecenoyl-sn-glycero-3-phospho-L-serine + H2O = 2-(9Z-octadecenoyl)-sn-glycero-3-phospho-L-serine + (9Z)-octadecenoate + H(+)</text>
        <dbReference type="Rhea" id="RHEA:40491"/>
        <dbReference type="ChEBI" id="CHEBI:15377"/>
        <dbReference type="ChEBI" id="CHEBI:15378"/>
        <dbReference type="ChEBI" id="CHEBI:30823"/>
        <dbReference type="ChEBI" id="CHEBI:74905"/>
        <dbReference type="ChEBI" id="CHEBI:77342"/>
    </reaction>
    <physiologicalReaction direction="left-to-right" evidence="12">
        <dbReference type="Rhea" id="RHEA:40492"/>
    </physiologicalReaction>
</comment>
<keyword evidence="3" id="KW-0964">Secreted</keyword>
<evidence type="ECO:0000256" key="4">
    <source>
        <dbReference type="ARBA" id="ARBA00022729"/>
    </source>
</evidence>
<evidence type="ECO:0000256" key="11">
    <source>
        <dbReference type="ARBA" id="ARBA00048284"/>
    </source>
</evidence>